<evidence type="ECO:0000256" key="2">
    <source>
        <dbReference type="SAM" id="Phobius"/>
    </source>
</evidence>
<feature type="region of interest" description="Disordered" evidence="1">
    <location>
        <begin position="1"/>
        <end position="56"/>
    </location>
</feature>
<evidence type="ECO:0000313" key="4">
    <source>
        <dbReference type="Proteomes" id="UP000198210"/>
    </source>
</evidence>
<proteinExistence type="predicted"/>
<feature type="transmembrane region" description="Helical" evidence="2">
    <location>
        <begin position="103"/>
        <end position="127"/>
    </location>
</feature>
<evidence type="ECO:0000313" key="3">
    <source>
        <dbReference type="EMBL" id="SCG48091.1"/>
    </source>
</evidence>
<reference evidence="3 4" key="1">
    <citation type="submission" date="2016-06" db="EMBL/GenBank/DDBJ databases">
        <authorList>
            <person name="Kjaerup R.B."/>
            <person name="Dalgaard T.S."/>
            <person name="Juul-Madsen H.R."/>
        </authorList>
    </citation>
    <scope>NUCLEOTIDE SEQUENCE [LARGE SCALE GENOMIC DNA]</scope>
    <source>
        <strain evidence="3 4">DSM 45097</strain>
    </source>
</reference>
<dbReference type="EMBL" id="LT607751">
    <property type="protein sequence ID" value="SCG48091.1"/>
    <property type="molecule type" value="Genomic_DNA"/>
</dbReference>
<feature type="compositionally biased region" description="Low complexity" evidence="1">
    <location>
        <begin position="21"/>
        <end position="44"/>
    </location>
</feature>
<dbReference type="AlphaFoldDB" id="A0A1C5HR52"/>
<gene>
    <name evidence="3" type="ORF">GA0074704_2134</name>
</gene>
<evidence type="ECO:0000256" key="1">
    <source>
        <dbReference type="SAM" id="MobiDB-lite"/>
    </source>
</evidence>
<organism evidence="3 4">
    <name type="scientific">Micromonospora siamensis</name>
    <dbReference type="NCBI Taxonomy" id="299152"/>
    <lineage>
        <taxon>Bacteria</taxon>
        <taxon>Bacillati</taxon>
        <taxon>Actinomycetota</taxon>
        <taxon>Actinomycetes</taxon>
        <taxon>Micromonosporales</taxon>
        <taxon>Micromonosporaceae</taxon>
        <taxon>Micromonospora</taxon>
    </lineage>
</organism>
<keyword evidence="2" id="KW-0472">Membrane</keyword>
<keyword evidence="2" id="KW-0812">Transmembrane</keyword>
<accession>A0A1C5HR52</accession>
<name>A0A1C5HR52_9ACTN</name>
<keyword evidence="2" id="KW-1133">Transmembrane helix</keyword>
<sequence length="371" mass="39557">MSTDPHAPSSAPTSERPPLSEQPSASEQPAPAAGDPAGPSSGEAPTPPGENGQRPSPRQLAELFARADAPVRVPDWMRQPEVEHELTRGERLRLRFHRYGGKALIALIGAVALALIGFVGAAGYGFVGKVERGEAILPARPDAAAEPRPTDADGDTLDVFLGTEAQDFPTGPAAIVLPPARPTGPFTQAQVADALTQVRAALIAGRLDPRMLQGEPAGLLARLAPDTRDTARAELKRGGTPGFATRIAGPWLKKTGIRARGTIEYASTTDSEGVRVLAVTTRFTWVYPLLLFQAQLYPAGAELVTVRDEVVWHLPHPDDVRPTSRGLWIDSYGAGVQNATCLGVKQGVLEQDYRNTSDYRARHTTLGCVAR</sequence>
<dbReference type="RefSeq" id="WP_088970351.1">
    <property type="nucleotide sequence ID" value="NZ_JBHLYF010000022.1"/>
</dbReference>
<keyword evidence="4" id="KW-1185">Reference proteome</keyword>
<protein>
    <submittedName>
        <fullName evidence="3">Uncharacterized protein</fullName>
    </submittedName>
</protein>
<dbReference type="Proteomes" id="UP000198210">
    <property type="component" value="Chromosome I"/>
</dbReference>